<dbReference type="Proteomes" id="UP000694941">
    <property type="component" value="Unplaced"/>
</dbReference>
<evidence type="ECO:0000256" key="1">
    <source>
        <dbReference type="SAM" id="MobiDB-lite"/>
    </source>
</evidence>
<gene>
    <name evidence="3" type="primary">LOC106477558</name>
</gene>
<sequence>MIRVAPANPQIFDVPRGRLEEFSVDDWLQLVKRQEKLHQVESERWKDVLGDVLKVIKIVEVSLMDLKSNTDLYKSLLLFNLDSVTQVKGSTESLNVELSNKSKDTLTPRGSDDKKFTYRSSSDEPSVLPSLNMDTPKSCILHKTKASFPYQFYKEHEITCAKPT</sequence>
<accession>A0ABM1C3L6</accession>
<name>A0ABM1C3L6_LIMPO</name>
<proteinExistence type="predicted"/>
<dbReference type="RefSeq" id="XP_013793560.2">
    <property type="nucleotide sequence ID" value="XM_013938106.2"/>
</dbReference>
<protein>
    <submittedName>
        <fullName evidence="3">Uncharacterized protein LOC106477558</fullName>
    </submittedName>
</protein>
<feature type="region of interest" description="Disordered" evidence="1">
    <location>
        <begin position="102"/>
        <end position="129"/>
    </location>
</feature>
<evidence type="ECO:0000313" key="2">
    <source>
        <dbReference type="Proteomes" id="UP000694941"/>
    </source>
</evidence>
<reference evidence="3" key="1">
    <citation type="submission" date="2025-08" db="UniProtKB">
        <authorList>
            <consortium name="RefSeq"/>
        </authorList>
    </citation>
    <scope>IDENTIFICATION</scope>
    <source>
        <tissue evidence="3">Muscle</tissue>
    </source>
</reference>
<dbReference type="GeneID" id="106477558"/>
<organism evidence="2 3">
    <name type="scientific">Limulus polyphemus</name>
    <name type="common">Atlantic horseshoe crab</name>
    <dbReference type="NCBI Taxonomy" id="6850"/>
    <lineage>
        <taxon>Eukaryota</taxon>
        <taxon>Metazoa</taxon>
        <taxon>Ecdysozoa</taxon>
        <taxon>Arthropoda</taxon>
        <taxon>Chelicerata</taxon>
        <taxon>Merostomata</taxon>
        <taxon>Xiphosura</taxon>
        <taxon>Limulidae</taxon>
        <taxon>Limulus</taxon>
    </lineage>
</organism>
<keyword evidence="2" id="KW-1185">Reference proteome</keyword>
<evidence type="ECO:0000313" key="3">
    <source>
        <dbReference type="RefSeq" id="XP_013793560.2"/>
    </source>
</evidence>
<feature type="compositionally biased region" description="Basic and acidic residues" evidence="1">
    <location>
        <begin position="102"/>
        <end position="116"/>
    </location>
</feature>